<dbReference type="AlphaFoldDB" id="S3BXJ2"/>
<dbReference type="eggNOG" id="ENOG502SCDS">
    <property type="taxonomic scope" value="Eukaryota"/>
</dbReference>
<feature type="domain" description="Rnh202 triple barrel" evidence="8">
    <location>
        <begin position="43"/>
        <end position="122"/>
    </location>
</feature>
<evidence type="ECO:0000259" key="8">
    <source>
        <dbReference type="Pfam" id="PF17745"/>
    </source>
</evidence>
<evidence type="ECO:0000256" key="4">
    <source>
        <dbReference type="ARBA" id="ARBA00024778"/>
    </source>
</evidence>
<evidence type="ECO:0000313" key="9">
    <source>
        <dbReference type="EMBL" id="EPE05979.1"/>
    </source>
</evidence>
<dbReference type="InterPro" id="IPR040456">
    <property type="entry name" value="RNase_H2_suB"/>
</dbReference>
<feature type="compositionally biased region" description="Low complexity" evidence="6">
    <location>
        <begin position="274"/>
        <end position="287"/>
    </location>
</feature>
<sequence>MPPRTTRNTRAKGAATDDAPAATTSTAKYILEAETDNPPRLFVLPKKVTADARIVTLPHPRHTLKPARFLVCPETGVYEFTQIANPKTEPRSWLLGVDKSEDESLPAQTTKDADLFVATAVDPLFLILPALFAEPASTDDDDEEEDVEYRKARRPSTRKRMFLTADDHFDALPKTGGSHLAQLLRSQPVVQAIFTKRMAVVCDTVAAGDETMYRLNEDKLLLELLAKAQRTGSSHTKLPPTLEAKFVTKALEAPIQGMRSAAAPQLVSSVSATSSASTGASTPMSTADSVDSEGATSFTSTSSASTVPTAVSDEADAHLSTTAQVPEEVVALQRLRVAFQFICSRYVPVAITRLLQQKLKDSPESGGVDFAPLDAHLANIEALRKAAVLARSAAMSYSGNNKRSLESEEAEDRAEKKRRLQEEEKRKKASESRGVRNLKKVNVTGMKKMSDFFKKA</sequence>
<dbReference type="InterPro" id="IPR019024">
    <property type="entry name" value="RNase_H2_suB_wHTH"/>
</dbReference>
<dbReference type="InterPro" id="IPR041195">
    <property type="entry name" value="Rnh202_N"/>
</dbReference>
<dbReference type="VEuPathDB" id="FungiDB:F503_02808"/>
<dbReference type="GO" id="GO:0006401">
    <property type="term" value="P:RNA catabolic process"/>
    <property type="evidence" value="ECO:0007669"/>
    <property type="project" value="TreeGrafter"/>
</dbReference>
<dbReference type="Gene3D" id="1.10.20.120">
    <property type="match status" value="1"/>
</dbReference>
<comment type="subcellular location">
    <subcellularLocation>
        <location evidence="1">Nucleus</location>
    </subcellularLocation>
</comment>
<gene>
    <name evidence="9" type="ORF">F503_02808</name>
</gene>
<protein>
    <recommendedName>
        <fullName evidence="2">Ribonuclease H2 subunit B</fullName>
    </recommendedName>
    <alternativeName>
        <fullName evidence="5">Ribonuclease HI subunit B</fullName>
    </alternativeName>
</protein>
<evidence type="ECO:0000256" key="5">
    <source>
        <dbReference type="ARBA" id="ARBA00033464"/>
    </source>
</evidence>
<feature type="domain" description="Ribonuclease H2 subunit B wHTH" evidence="7">
    <location>
        <begin position="125"/>
        <end position="355"/>
    </location>
</feature>
<dbReference type="HOGENOM" id="CLU_057573_0_0_1"/>
<feature type="compositionally biased region" description="Basic and acidic residues" evidence="6">
    <location>
        <begin position="420"/>
        <end position="434"/>
    </location>
</feature>
<dbReference type="OMA" id="YYFCPKL"/>
<dbReference type="Pfam" id="PF17745">
    <property type="entry name" value="Ydr279_N"/>
    <property type="match status" value="1"/>
</dbReference>
<feature type="region of interest" description="Disordered" evidence="6">
    <location>
        <begin position="1"/>
        <end position="21"/>
    </location>
</feature>
<dbReference type="CDD" id="cd09270">
    <property type="entry name" value="RNase_H2-B"/>
    <property type="match status" value="1"/>
</dbReference>
<feature type="region of interest" description="Disordered" evidence="6">
    <location>
        <begin position="399"/>
        <end position="442"/>
    </location>
</feature>
<feature type="region of interest" description="Disordered" evidence="6">
    <location>
        <begin position="274"/>
        <end position="309"/>
    </location>
</feature>
<dbReference type="PANTHER" id="PTHR13383:SF11">
    <property type="entry name" value="RIBONUCLEASE H2 SUBUNIT B"/>
    <property type="match status" value="1"/>
</dbReference>
<feature type="compositionally biased region" description="Low complexity" evidence="6">
    <location>
        <begin position="295"/>
        <end position="309"/>
    </location>
</feature>
<reference evidence="9 10" key="1">
    <citation type="journal article" date="2013" name="BMC Genomics">
        <title>The genome and transcriptome of the pine saprophyte Ophiostoma piceae, and a comparison with the bark beetle-associated pine pathogen Grosmannia clavigera.</title>
        <authorList>
            <person name="Haridas S."/>
            <person name="Wang Y."/>
            <person name="Lim L."/>
            <person name="Massoumi Alamouti S."/>
            <person name="Jackman S."/>
            <person name="Docking R."/>
            <person name="Robertson G."/>
            <person name="Birol I."/>
            <person name="Bohlmann J."/>
            <person name="Breuil C."/>
        </authorList>
    </citation>
    <scope>NUCLEOTIDE SEQUENCE [LARGE SCALE GENOMIC DNA]</scope>
    <source>
        <strain evidence="9 10">UAMH 11346</strain>
    </source>
</reference>
<dbReference type="Proteomes" id="UP000016923">
    <property type="component" value="Unassembled WGS sequence"/>
</dbReference>
<proteinExistence type="predicted"/>
<evidence type="ECO:0000256" key="3">
    <source>
        <dbReference type="ARBA" id="ARBA00023242"/>
    </source>
</evidence>
<evidence type="ECO:0000256" key="6">
    <source>
        <dbReference type="SAM" id="MobiDB-lite"/>
    </source>
</evidence>
<dbReference type="EMBL" id="KE148154">
    <property type="protein sequence ID" value="EPE05979.1"/>
    <property type="molecule type" value="Genomic_DNA"/>
</dbReference>
<evidence type="ECO:0000313" key="10">
    <source>
        <dbReference type="Proteomes" id="UP000016923"/>
    </source>
</evidence>
<keyword evidence="3" id="KW-0539">Nucleus</keyword>
<name>S3BXJ2_OPHP1</name>
<organism evidence="9 10">
    <name type="scientific">Ophiostoma piceae (strain UAMH 11346)</name>
    <name type="common">Sap stain fungus</name>
    <dbReference type="NCBI Taxonomy" id="1262450"/>
    <lineage>
        <taxon>Eukaryota</taxon>
        <taxon>Fungi</taxon>
        <taxon>Dikarya</taxon>
        <taxon>Ascomycota</taxon>
        <taxon>Pezizomycotina</taxon>
        <taxon>Sordariomycetes</taxon>
        <taxon>Sordariomycetidae</taxon>
        <taxon>Ophiostomatales</taxon>
        <taxon>Ophiostomataceae</taxon>
        <taxon>Ophiostoma</taxon>
    </lineage>
</organism>
<dbReference type="STRING" id="1262450.S3BXJ2"/>
<dbReference type="PANTHER" id="PTHR13383">
    <property type="entry name" value="RIBONUCLEASE H2 SUBUNIT B"/>
    <property type="match status" value="1"/>
</dbReference>
<dbReference type="Pfam" id="PF09468">
    <property type="entry name" value="RNase_H2-Ydr279"/>
    <property type="match status" value="1"/>
</dbReference>
<comment type="function">
    <text evidence="4">Non catalytic subunit of RNase H2, an endonuclease that specifically degrades the RNA of RNA:DNA hybrids. Participates in DNA replication, possibly by mediating the removal of lagging-strand Okazaki fragment RNA primers during DNA replication. Mediates the excision of single ribonucleotides from DNA:RNA duplexes.</text>
</comment>
<dbReference type="GO" id="GO:0005654">
    <property type="term" value="C:nucleoplasm"/>
    <property type="evidence" value="ECO:0007669"/>
    <property type="project" value="TreeGrafter"/>
</dbReference>
<keyword evidence="10" id="KW-1185">Reference proteome</keyword>
<dbReference type="GO" id="GO:0032299">
    <property type="term" value="C:ribonuclease H2 complex"/>
    <property type="evidence" value="ECO:0007669"/>
    <property type="project" value="InterPro"/>
</dbReference>
<evidence type="ECO:0000256" key="1">
    <source>
        <dbReference type="ARBA" id="ARBA00004123"/>
    </source>
</evidence>
<evidence type="ECO:0000256" key="2">
    <source>
        <dbReference type="ARBA" id="ARBA00019062"/>
    </source>
</evidence>
<accession>S3BXJ2</accession>
<evidence type="ECO:0000259" key="7">
    <source>
        <dbReference type="Pfam" id="PF09468"/>
    </source>
</evidence>
<dbReference type="OrthoDB" id="29098at2759"/>